<gene>
    <name evidence="1" type="ORF">OXH55_17785</name>
</gene>
<accession>A0ABT4CU82</accession>
<evidence type="ECO:0000313" key="1">
    <source>
        <dbReference type="EMBL" id="MCY6372483.1"/>
    </source>
</evidence>
<keyword evidence="2" id="KW-1185">Reference proteome</keyword>
<sequence>MDKNKLDIKKGIKIFNSDNSFKEGIVVDAGTKTVKYIKNFTDEQYKEYVGISEKLHVEPDVMKGIKIYDELEEWLTKNNISKYMQEQMDKKYEIEFELEIMQCEPQKEGNVVALNPKYIDLRRKQKEQENIDKKFVESIVEAINNGKLTEK</sequence>
<evidence type="ECO:0000313" key="2">
    <source>
        <dbReference type="Proteomes" id="UP001079657"/>
    </source>
</evidence>
<name>A0ABT4CU82_9CLOT</name>
<dbReference type="Proteomes" id="UP001079657">
    <property type="component" value="Unassembled WGS sequence"/>
</dbReference>
<comment type="caution">
    <text evidence="1">The sequence shown here is derived from an EMBL/GenBank/DDBJ whole genome shotgun (WGS) entry which is preliminary data.</text>
</comment>
<organism evidence="1 2">
    <name type="scientific">Clostridium ganghwense</name>
    <dbReference type="NCBI Taxonomy" id="312089"/>
    <lineage>
        <taxon>Bacteria</taxon>
        <taxon>Bacillati</taxon>
        <taxon>Bacillota</taxon>
        <taxon>Clostridia</taxon>
        <taxon>Eubacteriales</taxon>
        <taxon>Clostridiaceae</taxon>
        <taxon>Clostridium</taxon>
    </lineage>
</organism>
<proteinExistence type="predicted"/>
<dbReference type="RefSeq" id="WP_268051478.1">
    <property type="nucleotide sequence ID" value="NZ_JAPQES010000007.1"/>
</dbReference>
<reference evidence="1" key="1">
    <citation type="submission" date="2022-12" db="EMBL/GenBank/DDBJ databases">
        <authorList>
            <person name="Wang J."/>
        </authorList>
    </citation>
    <scope>NUCLEOTIDE SEQUENCE</scope>
    <source>
        <strain evidence="1">HY-42-06</strain>
    </source>
</reference>
<dbReference type="EMBL" id="JAPQES010000007">
    <property type="protein sequence ID" value="MCY6372483.1"/>
    <property type="molecule type" value="Genomic_DNA"/>
</dbReference>
<protein>
    <submittedName>
        <fullName evidence="1">Uncharacterized protein</fullName>
    </submittedName>
</protein>